<keyword evidence="1" id="KW-0732">Signal</keyword>
<organism evidence="2 3">
    <name type="scientific">Gilvimarinus japonicus</name>
    <dbReference type="NCBI Taxonomy" id="1796469"/>
    <lineage>
        <taxon>Bacteria</taxon>
        <taxon>Pseudomonadati</taxon>
        <taxon>Pseudomonadota</taxon>
        <taxon>Gammaproteobacteria</taxon>
        <taxon>Cellvibrionales</taxon>
        <taxon>Cellvibrionaceae</taxon>
        <taxon>Gilvimarinus</taxon>
    </lineage>
</organism>
<evidence type="ECO:0000256" key="1">
    <source>
        <dbReference type="SAM" id="SignalP"/>
    </source>
</evidence>
<dbReference type="RefSeq" id="WP_382415605.1">
    <property type="nucleotide sequence ID" value="NZ_AP031500.1"/>
</dbReference>
<comment type="caution">
    <text evidence="2">The sequence shown here is derived from an EMBL/GenBank/DDBJ whole genome shotgun (WGS) entry which is preliminary data.</text>
</comment>
<gene>
    <name evidence="2" type="ORF">ACFOEB_07615</name>
</gene>
<sequence length="49" mass="5055">MKSTLLLLIFMLSTSAVTAAVDEFTMPLGIPIVPGARLAISDAYDVSGG</sequence>
<evidence type="ECO:0000313" key="3">
    <source>
        <dbReference type="Proteomes" id="UP001595548"/>
    </source>
</evidence>
<reference evidence="3" key="1">
    <citation type="journal article" date="2019" name="Int. J. Syst. Evol. Microbiol.">
        <title>The Global Catalogue of Microorganisms (GCM) 10K type strain sequencing project: providing services to taxonomists for standard genome sequencing and annotation.</title>
        <authorList>
            <consortium name="The Broad Institute Genomics Platform"/>
            <consortium name="The Broad Institute Genome Sequencing Center for Infectious Disease"/>
            <person name="Wu L."/>
            <person name="Ma J."/>
        </authorList>
    </citation>
    <scope>NUCLEOTIDE SEQUENCE [LARGE SCALE GENOMIC DNA]</scope>
    <source>
        <strain evidence="3">KCTC 52141</strain>
    </source>
</reference>
<protein>
    <submittedName>
        <fullName evidence="2">Uncharacterized protein</fullName>
    </submittedName>
</protein>
<dbReference type="Proteomes" id="UP001595548">
    <property type="component" value="Unassembled WGS sequence"/>
</dbReference>
<name>A0ABV7HQU3_9GAMM</name>
<keyword evidence="3" id="KW-1185">Reference proteome</keyword>
<accession>A0ABV7HQU3</accession>
<evidence type="ECO:0000313" key="2">
    <source>
        <dbReference type="EMBL" id="MFC3155064.1"/>
    </source>
</evidence>
<feature type="signal peptide" evidence="1">
    <location>
        <begin position="1"/>
        <end position="19"/>
    </location>
</feature>
<dbReference type="EMBL" id="JBHRTL010000006">
    <property type="protein sequence ID" value="MFC3155064.1"/>
    <property type="molecule type" value="Genomic_DNA"/>
</dbReference>
<feature type="chain" id="PRO_5045928332" evidence="1">
    <location>
        <begin position="20"/>
        <end position="49"/>
    </location>
</feature>
<proteinExistence type="predicted"/>